<gene>
    <name evidence="4" type="ORF">FNK824_LOCUS31209</name>
    <name evidence="3" type="ORF">SEV965_LOCUS36292</name>
</gene>
<evidence type="ECO:0000313" key="3">
    <source>
        <dbReference type="EMBL" id="CAF1505461.1"/>
    </source>
</evidence>
<evidence type="ECO:0000313" key="4">
    <source>
        <dbReference type="EMBL" id="CAF4097080.1"/>
    </source>
</evidence>
<feature type="transmembrane region" description="Helical" evidence="1">
    <location>
        <begin position="162"/>
        <end position="182"/>
    </location>
</feature>
<proteinExistence type="predicted"/>
<evidence type="ECO:0000259" key="2">
    <source>
        <dbReference type="PROSITE" id="PS50076"/>
    </source>
</evidence>
<dbReference type="GO" id="GO:0005737">
    <property type="term" value="C:cytoplasm"/>
    <property type="evidence" value="ECO:0007669"/>
    <property type="project" value="TreeGrafter"/>
</dbReference>
<dbReference type="PROSITE" id="PS50076">
    <property type="entry name" value="DNAJ_2"/>
    <property type="match status" value="1"/>
</dbReference>
<dbReference type="AlphaFoldDB" id="A0A815TLH6"/>
<dbReference type="SUPFAM" id="SSF46565">
    <property type="entry name" value="Chaperone J-domain"/>
    <property type="match status" value="1"/>
</dbReference>
<feature type="domain" description="J" evidence="2">
    <location>
        <begin position="242"/>
        <end position="307"/>
    </location>
</feature>
<name>A0A815TLH6_9BILA</name>
<organism evidence="3 5">
    <name type="scientific">Rotaria sordida</name>
    <dbReference type="NCBI Taxonomy" id="392033"/>
    <lineage>
        <taxon>Eukaryota</taxon>
        <taxon>Metazoa</taxon>
        <taxon>Spiralia</taxon>
        <taxon>Gnathifera</taxon>
        <taxon>Rotifera</taxon>
        <taxon>Eurotatoria</taxon>
        <taxon>Bdelloidea</taxon>
        <taxon>Philodinida</taxon>
        <taxon>Philodinidae</taxon>
        <taxon>Rotaria</taxon>
    </lineage>
</organism>
<dbReference type="CDD" id="cd06257">
    <property type="entry name" value="DnaJ"/>
    <property type="match status" value="1"/>
</dbReference>
<comment type="caution">
    <text evidence="3">The sequence shown here is derived from an EMBL/GenBank/DDBJ whole genome shotgun (WGS) entry which is preliminary data.</text>
</comment>
<sequence length="314" mass="36693">QTLDRDHLAQLDVSFDDRKLVSFNKDDKHVEEWTVDRETAFHIGWDLLIVPQLKNICIQHAREIYGDFDDCHIDRFHLEIESKQERLLYYPVFVITYAHGPHSDYRCLVDGCTGRAIGERQYSLIKVTLAALLASYPLSLVGLISLGFIVHPSVGAVLPKLLSTPFFFVVALCFASLVGLYARDIPRLDRLRISQQQWQNYRSTASQFTYDFTRPFQEQYQSFRQQRSSRPPPLPEDRASIDLYDLLWVTRTASEQEIKRAYLTKAKQLHPDRNPGNRQAEEQFKRVNQAYAILSDKFKRKQYDRYGYESVKYG</sequence>
<keyword evidence="1" id="KW-1133">Transmembrane helix</keyword>
<evidence type="ECO:0000313" key="5">
    <source>
        <dbReference type="Proteomes" id="UP000663889"/>
    </source>
</evidence>
<keyword evidence="1" id="KW-0812">Transmembrane</keyword>
<dbReference type="Gene3D" id="1.10.287.110">
    <property type="entry name" value="DnaJ domain"/>
    <property type="match status" value="1"/>
</dbReference>
<dbReference type="InterPro" id="IPR036869">
    <property type="entry name" value="J_dom_sf"/>
</dbReference>
<dbReference type="PANTHER" id="PTHR43096">
    <property type="entry name" value="DNAJ HOMOLOG 1, MITOCHONDRIAL-RELATED"/>
    <property type="match status" value="1"/>
</dbReference>
<dbReference type="SMART" id="SM00271">
    <property type="entry name" value="DnaJ"/>
    <property type="match status" value="1"/>
</dbReference>
<dbReference type="Proteomes" id="UP000663889">
    <property type="component" value="Unassembled WGS sequence"/>
</dbReference>
<evidence type="ECO:0000256" key="1">
    <source>
        <dbReference type="SAM" id="Phobius"/>
    </source>
</evidence>
<keyword evidence="1" id="KW-0472">Membrane</keyword>
<dbReference type="PANTHER" id="PTHR43096:SF10">
    <property type="entry name" value="CHAPERONE PROTEIN DNAJ A6, CHLOROPLASTIC"/>
    <property type="match status" value="1"/>
</dbReference>
<accession>A0A815TLH6</accession>
<dbReference type="EMBL" id="CAJNOU010006467">
    <property type="protein sequence ID" value="CAF1505461.1"/>
    <property type="molecule type" value="Genomic_DNA"/>
</dbReference>
<dbReference type="GO" id="GO:0051082">
    <property type="term" value="F:unfolded protein binding"/>
    <property type="evidence" value="ECO:0007669"/>
    <property type="project" value="TreeGrafter"/>
</dbReference>
<feature type="non-terminal residue" evidence="3">
    <location>
        <position position="314"/>
    </location>
</feature>
<feature type="transmembrane region" description="Helical" evidence="1">
    <location>
        <begin position="129"/>
        <end position="150"/>
    </location>
</feature>
<dbReference type="InterPro" id="IPR001623">
    <property type="entry name" value="DnaJ_domain"/>
</dbReference>
<dbReference type="Pfam" id="PF00226">
    <property type="entry name" value="DnaJ"/>
    <property type="match status" value="1"/>
</dbReference>
<dbReference type="PRINTS" id="PR00625">
    <property type="entry name" value="JDOMAIN"/>
</dbReference>
<dbReference type="Proteomes" id="UP000663874">
    <property type="component" value="Unassembled WGS sequence"/>
</dbReference>
<protein>
    <recommendedName>
        <fullName evidence="2">J domain-containing protein</fullName>
    </recommendedName>
</protein>
<dbReference type="GO" id="GO:0042026">
    <property type="term" value="P:protein refolding"/>
    <property type="evidence" value="ECO:0007669"/>
    <property type="project" value="TreeGrafter"/>
</dbReference>
<reference evidence="3" key="1">
    <citation type="submission" date="2021-02" db="EMBL/GenBank/DDBJ databases">
        <authorList>
            <person name="Nowell W R."/>
        </authorList>
    </citation>
    <scope>NUCLEOTIDE SEQUENCE</scope>
</reference>
<dbReference type="PROSITE" id="PS00636">
    <property type="entry name" value="DNAJ_1"/>
    <property type="match status" value="1"/>
</dbReference>
<dbReference type="InterPro" id="IPR018253">
    <property type="entry name" value="DnaJ_domain_CS"/>
</dbReference>
<dbReference type="EMBL" id="CAJOBE010009972">
    <property type="protein sequence ID" value="CAF4097080.1"/>
    <property type="molecule type" value="Genomic_DNA"/>
</dbReference>